<dbReference type="Pfam" id="PF13302">
    <property type="entry name" value="Acetyltransf_3"/>
    <property type="match status" value="1"/>
</dbReference>
<evidence type="ECO:0000313" key="5">
    <source>
        <dbReference type="EMBL" id="RSD30573.1"/>
    </source>
</evidence>
<feature type="domain" description="N-acetyltransferase" evidence="4">
    <location>
        <begin position="10"/>
        <end position="163"/>
    </location>
</feature>
<dbReference type="PROSITE" id="PS51186">
    <property type="entry name" value="GNAT"/>
    <property type="match status" value="1"/>
</dbReference>
<dbReference type="PANTHER" id="PTHR43792:SF8">
    <property type="entry name" value="[RIBOSOMAL PROTEIN US5]-ALANINE N-ACETYLTRANSFERASE"/>
    <property type="match status" value="1"/>
</dbReference>
<accession>A0A427U1N1</accession>
<dbReference type="InterPro" id="IPR016181">
    <property type="entry name" value="Acyl_CoA_acyltransferase"/>
</dbReference>
<evidence type="ECO:0000313" key="6">
    <source>
        <dbReference type="Proteomes" id="UP000269041"/>
    </source>
</evidence>
<sequence length="171" mass="19342">MQPVIETQRLILRPFRLSDSERVALLAGNQLVSHMTANIPYPYTVEMASEWIKSHTEKFEQRSAVIFAITIRGNDSIVGAVSFPSIKGDLATLGYWIGCDYWGQGITLEAAKALISYAKRELNVAELEVQHLVENRQSCSVIKKLGMQYKEKRKISIKGQTREVCSYNTFL</sequence>
<dbReference type="OrthoDB" id="9801656at2"/>
<comment type="caution">
    <text evidence="5">The sequence shown here is derived from an EMBL/GenBank/DDBJ whole genome shotgun (WGS) entry which is preliminary data.</text>
</comment>
<reference evidence="5 6" key="1">
    <citation type="submission" date="2018-12" db="EMBL/GenBank/DDBJ databases">
        <title>Genomic taxonomy of the Vibrionaceae family.</title>
        <authorList>
            <person name="Gomez-Gil B."/>
            <person name="Enciso-Ibarra K."/>
        </authorList>
    </citation>
    <scope>NUCLEOTIDE SEQUENCE [LARGE SCALE GENOMIC DNA]</scope>
    <source>
        <strain evidence="5 6">CAIM 594</strain>
    </source>
</reference>
<evidence type="ECO:0000259" key="4">
    <source>
        <dbReference type="PROSITE" id="PS51186"/>
    </source>
</evidence>
<dbReference type="InterPro" id="IPR051531">
    <property type="entry name" value="N-acetyltransferase"/>
</dbReference>
<keyword evidence="1 5" id="KW-0808">Transferase</keyword>
<gene>
    <name evidence="5" type="ORF">EJA03_13180</name>
</gene>
<dbReference type="InterPro" id="IPR000182">
    <property type="entry name" value="GNAT_dom"/>
</dbReference>
<evidence type="ECO:0000256" key="1">
    <source>
        <dbReference type="ARBA" id="ARBA00022679"/>
    </source>
</evidence>
<dbReference type="AlphaFoldDB" id="A0A427U1N1"/>
<dbReference type="EMBL" id="RSFA01000061">
    <property type="protein sequence ID" value="RSD30573.1"/>
    <property type="molecule type" value="Genomic_DNA"/>
</dbReference>
<dbReference type="Proteomes" id="UP000269041">
    <property type="component" value="Unassembled WGS sequence"/>
</dbReference>
<dbReference type="Gene3D" id="3.40.630.30">
    <property type="match status" value="1"/>
</dbReference>
<dbReference type="GO" id="GO:0016747">
    <property type="term" value="F:acyltransferase activity, transferring groups other than amino-acyl groups"/>
    <property type="evidence" value="ECO:0007669"/>
    <property type="project" value="InterPro"/>
</dbReference>
<dbReference type="PANTHER" id="PTHR43792">
    <property type="entry name" value="GNAT FAMILY, PUTATIVE (AFU_ORTHOLOGUE AFUA_3G00765)-RELATED-RELATED"/>
    <property type="match status" value="1"/>
</dbReference>
<keyword evidence="2" id="KW-0012">Acyltransferase</keyword>
<organism evidence="5 6">
    <name type="scientific">Vibrio pectenicida</name>
    <dbReference type="NCBI Taxonomy" id="62763"/>
    <lineage>
        <taxon>Bacteria</taxon>
        <taxon>Pseudomonadati</taxon>
        <taxon>Pseudomonadota</taxon>
        <taxon>Gammaproteobacteria</taxon>
        <taxon>Vibrionales</taxon>
        <taxon>Vibrionaceae</taxon>
        <taxon>Vibrio</taxon>
    </lineage>
</organism>
<keyword evidence="6" id="KW-1185">Reference proteome</keyword>
<comment type="similarity">
    <text evidence="3">Belongs to the acetyltransferase family. RimJ subfamily.</text>
</comment>
<dbReference type="RefSeq" id="WP_125322211.1">
    <property type="nucleotide sequence ID" value="NZ_AP024890.1"/>
</dbReference>
<dbReference type="SUPFAM" id="SSF55729">
    <property type="entry name" value="Acyl-CoA N-acyltransferases (Nat)"/>
    <property type="match status" value="1"/>
</dbReference>
<evidence type="ECO:0000256" key="2">
    <source>
        <dbReference type="ARBA" id="ARBA00023315"/>
    </source>
</evidence>
<proteinExistence type="inferred from homology"/>
<name>A0A427U1N1_9VIBR</name>
<protein>
    <submittedName>
        <fullName evidence="5">N-acetyltransferase</fullName>
    </submittedName>
</protein>
<evidence type="ECO:0000256" key="3">
    <source>
        <dbReference type="ARBA" id="ARBA00038502"/>
    </source>
</evidence>